<evidence type="ECO:0000313" key="2">
    <source>
        <dbReference type="Proteomes" id="UP000198851"/>
    </source>
</evidence>
<dbReference type="OrthoDB" id="8453817at2"/>
<evidence type="ECO:0000313" key="1">
    <source>
        <dbReference type="EMBL" id="SFK76940.1"/>
    </source>
</evidence>
<dbReference type="RefSeq" id="WP_093321624.1">
    <property type="nucleotide sequence ID" value="NZ_FOSZ01000002.1"/>
</dbReference>
<name>A0A1I4C8H2_9RHOB</name>
<gene>
    <name evidence="1" type="ORF">SAMN04488036_102100</name>
</gene>
<sequence>MTNATVLPSRNTDYGFFGTLTNCSERDRRMADIWILASRLIAQAVNATSEEEMIGIRDFLDSRSGRHFADEVVGALHCGAPDCEAAIAKWQDWRITRATERSDGIPAGLAYLTGWVQHFAVTAAMEEQH</sequence>
<dbReference type="Proteomes" id="UP000198851">
    <property type="component" value="Unassembled WGS sequence"/>
</dbReference>
<proteinExistence type="predicted"/>
<dbReference type="AlphaFoldDB" id="A0A1I4C8H2"/>
<organism evidence="1 2">
    <name type="scientific">Shimia haliotis</name>
    <dbReference type="NCBI Taxonomy" id="1280847"/>
    <lineage>
        <taxon>Bacteria</taxon>
        <taxon>Pseudomonadati</taxon>
        <taxon>Pseudomonadota</taxon>
        <taxon>Alphaproteobacteria</taxon>
        <taxon>Rhodobacterales</taxon>
        <taxon>Roseobacteraceae</taxon>
    </lineage>
</organism>
<dbReference type="STRING" id="1280847.SAMN04488036_102100"/>
<protein>
    <submittedName>
        <fullName evidence="1">Uncharacterized protein</fullName>
    </submittedName>
</protein>
<keyword evidence="2" id="KW-1185">Reference proteome</keyword>
<dbReference type="EMBL" id="FOSZ01000002">
    <property type="protein sequence ID" value="SFK76940.1"/>
    <property type="molecule type" value="Genomic_DNA"/>
</dbReference>
<reference evidence="2" key="1">
    <citation type="submission" date="2016-10" db="EMBL/GenBank/DDBJ databases">
        <authorList>
            <person name="Varghese N."/>
            <person name="Submissions S."/>
        </authorList>
    </citation>
    <scope>NUCLEOTIDE SEQUENCE [LARGE SCALE GENOMIC DNA]</scope>
    <source>
        <strain evidence="2">DSM 28453</strain>
    </source>
</reference>
<accession>A0A1I4C8H2</accession>